<organism evidence="1 2">
    <name type="scientific">Rhodohalobacter barkolensis</name>
    <dbReference type="NCBI Taxonomy" id="2053187"/>
    <lineage>
        <taxon>Bacteria</taxon>
        <taxon>Pseudomonadati</taxon>
        <taxon>Balneolota</taxon>
        <taxon>Balneolia</taxon>
        <taxon>Balneolales</taxon>
        <taxon>Balneolaceae</taxon>
        <taxon>Rhodohalobacter</taxon>
    </lineage>
</organism>
<name>A0A2N0VK88_9BACT</name>
<comment type="caution">
    <text evidence="1">The sequence shown here is derived from an EMBL/GenBank/DDBJ whole genome shotgun (WGS) entry which is preliminary data.</text>
</comment>
<proteinExistence type="predicted"/>
<evidence type="ECO:0000313" key="2">
    <source>
        <dbReference type="Proteomes" id="UP000233398"/>
    </source>
</evidence>
<keyword evidence="2" id="KW-1185">Reference proteome</keyword>
<reference evidence="1 2" key="1">
    <citation type="submission" date="2017-11" db="EMBL/GenBank/DDBJ databases">
        <title>Rhodohalobacter 15182 sp. nov., isolated from a salt lake.</title>
        <authorList>
            <person name="Han S."/>
        </authorList>
    </citation>
    <scope>NUCLEOTIDE SEQUENCE [LARGE SCALE GENOMIC DNA]</scope>
    <source>
        <strain evidence="1 2">15182</strain>
    </source>
</reference>
<accession>A0A2N0VK88</accession>
<dbReference type="Proteomes" id="UP000233398">
    <property type="component" value="Unassembled WGS sequence"/>
</dbReference>
<dbReference type="EMBL" id="PISP01000001">
    <property type="protein sequence ID" value="PKD44613.1"/>
    <property type="molecule type" value="Genomic_DNA"/>
</dbReference>
<dbReference type="AlphaFoldDB" id="A0A2N0VK88"/>
<protein>
    <submittedName>
        <fullName evidence="1">Uncharacterized protein</fullName>
    </submittedName>
</protein>
<sequence length="118" mass="14000">MKWSGLFFVILVIVGLIYRTLYPVKLQLDQDQYIKRVFTGEESKVYPSLDTVDVFYREIEAGEILYVIQEQDSLYLVRPLITMNPDSVWISQNSVIDYTPQSYKQWQMEKDQKTYGLE</sequence>
<evidence type="ECO:0000313" key="1">
    <source>
        <dbReference type="EMBL" id="PKD44613.1"/>
    </source>
</evidence>
<gene>
    <name evidence="1" type="ORF">CWD77_03880</name>
</gene>